<evidence type="ECO:0000313" key="1">
    <source>
        <dbReference type="EMBL" id="PJC68954.1"/>
    </source>
</evidence>
<dbReference type="Proteomes" id="UP000229438">
    <property type="component" value="Unassembled WGS sequence"/>
</dbReference>
<evidence type="ECO:0000313" key="2">
    <source>
        <dbReference type="Proteomes" id="UP000229438"/>
    </source>
</evidence>
<name>A0A2M8G793_UNCKA</name>
<comment type="caution">
    <text evidence="1">The sequence shown here is derived from an EMBL/GenBank/DDBJ whole genome shotgun (WGS) entry which is preliminary data.</text>
</comment>
<reference evidence="2" key="1">
    <citation type="submission" date="2017-09" db="EMBL/GenBank/DDBJ databases">
        <title>Depth-based differentiation of microbial function through sediment-hosted aquifers and enrichment of novel symbionts in the deep terrestrial subsurface.</title>
        <authorList>
            <person name="Probst A.J."/>
            <person name="Ladd B."/>
            <person name="Jarett J.K."/>
            <person name="Geller-Mcgrath D.E."/>
            <person name="Sieber C.M.K."/>
            <person name="Emerson J.B."/>
            <person name="Anantharaman K."/>
            <person name="Thomas B.C."/>
            <person name="Malmstrom R."/>
            <person name="Stieglmeier M."/>
            <person name="Klingl A."/>
            <person name="Woyke T."/>
            <person name="Ryan C.M."/>
            <person name="Banfield J.F."/>
        </authorList>
    </citation>
    <scope>NUCLEOTIDE SEQUENCE [LARGE SCALE GENOMIC DNA]</scope>
</reference>
<organism evidence="1 2">
    <name type="scientific">candidate division WWE3 bacterium CG_4_8_14_3_um_filter_42_11</name>
    <dbReference type="NCBI Taxonomy" id="1975076"/>
    <lineage>
        <taxon>Bacteria</taxon>
        <taxon>Katanobacteria</taxon>
    </lineage>
</organism>
<proteinExistence type="predicted"/>
<gene>
    <name evidence="1" type="ORF">CO015_02130</name>
</gene>
<dbReference type="AlphaFoldDB" id="A0A2M8G793"/>
<accession>A0A2M8G793</accession>
<sequence length="106" mass="11764">MGYHAEINTLFRLSKEDLKPEELKPGMRFTTAKPTARIYPVDGAVLLLAENWDVLGYCAIRRSEIRGAGTTMEVEVLSLFASEEAKIYTARLREALSKSGELAAKS</sequence>
<protein>
    <submittedName>
        <fullName evidence="1">Uncharacterized protein</fullName>
    </submittedName>
</protein>
<dbReference type="EMBL" id="PFQS01000042">
    <property type="protein sequence ID" value="PJC68954.1"/>
    <property type="molecule type" value="Genomic_DNA"/>
</dbReference>